<name>A0A9W7FYY7_9STRA</name>
<protein>
    <submittedName>
        <fullName evidence="2">Uncharacterized protein</fullName>
    </submittedName>
</protein>
<accession>A0A9W7FYY7</accession>
<feature type="compositionally biased region" description="Basic and acidic residues" evidence="1">
    <location>
        <begin position="322"/>
        <end position="335"/>
    </location>
</feature>
<keyword evidence="3" id="KW-1185">Reference proteome</keyword>
<dbReference type="AlphaFoldDB" id="A0A9W7FYY7"/>
<reference evidence="2" key="1">
    <citation type="submission" date="2022-07" db="EMBL/GenBank/DDBJ databases">
        <title>Genome analysis of Parmales, a sister group of diatoms, reveals the evolutionary specialization of diatoms from phago-mixotrophs to photoautotrophs.</title>
        <authorList>
            <person name="Ban H."/>
            <person name="Sato S."/>
            <person name="Yoshikawa S."/>
            <person name="Kazumasa Y."/>
            <person name="Nakamura Y."/>
            <person name="Ichinomiya M."/>
            <person name="Saitoh K."/>
            <person name="Sato N."/>
            <person name="Blanc-Mathieu R."/>
            <person name="Endo H."/>
            <person name="Kuwata A."/>
            <person name="Ogata H."/>
        </authorList>
    </citation>
    <scope>NUCLEOTIDE SEQUENCE</scope>
</reference>
<proteinExistence type="predicted"/>
<evidence type="ECO:0000313" key="2">
    <source>
        <dbReference type="EMBL" id="GMI24889.1"/>
    </source>
</evidence>
<comment type="caution">
    <text evidence="2">The sequence shown here is derived from an EMBL/GenBank/DDBJ whole genome shotgun (WGS) entry which is preliminary data.</text>
</comment>
<organism evidence="2 3">
    <name type="scientific">Triparma retinervis</name>
    <dbReference type="NCBI Taxonomy" id="2557542"/>
    <lineage>
        <taxon>Eukaryota</taxon>
        <taxon>Sar</taxon>
        <taxon>Stramenopiles</taxon>
        <taxon>Ochrophyta</taxon>
        <taxon>Bolidophyceae</taxon>
        <taxon>Parmales</taxon>
        <taxon>Triparmaceae</taxon>
        <taxon>Triparma</taxon>
    </lineage>
</organism>
<gene>
    <name evidence="2" type="ORF">TrRE_jg1323</name>
</gene>
<dbReference type="EMBL" id="BRXZ01007158">
    <property type="protein sequence ID" value="GMI24889.1"/>
    <property type="molecule type" value="Genomic_DNA"/>
</dbReference>
<dbReference type="Proteomes" id="UP001165082">
    <property type="component" value="Unassembled WGS sequence"/>
</dbReference>
<feature type="region of interest" description="Disordered" evidence="1">
    <location>
        <begin position="307"/>
        <end position="348"/>
    </location>
</feature>
<feature type="non-terminal residue" evidence="2">
    <location>
        <position position="348"/>
    </location>
</feature>
<evidence type="ECO:0000256" key="1">
    <source>
        <dbReference type="SAM" id="MobiDB-lite"/>
    </source>
</evidence>
<sequence length="348" mass="38757">MLQVKADVSLTEFGELSGKVVVDFDVTRYNPDCQIIYRPLMTLGNPQKDPHLLPCDPRAKDEEFPKNIRRKTFYIKNNTPIDQSLGNFGALVFGLKYQHVGRHMECTKFGPIVMVRQRSPTSFPTSPPHVGSLPWQLNMASFTVDDDPRCYIKDPMTSEPDLPIFFKDTHKSGYIEVALDLLDGSGHSVRNWLESGQFYMNVCDSNGNVVPFMPSPVERDVEVSVGSIMKRGNSSKANDPIRTVLNYFDSSDAGKIFREGGDGTGAGATSRVGKGEWGGVERGEVVGVGGRSRRRALIQMLGWDDATDDTTSLTDLGGDDDELRKEVKERRDTKMMYRSKSLRSSDAN</sequence>
<evidence type="ECO:0000313" key="3">
    <source>
        <dbReference type="Proteomes" id="UP001165082"/>
    </source>
</evidence>